<keyword evidence="3" id="KW-1185">Reference proteome</keyword>
<protein>
    <submittedName>
        <fullName evidence="2">Peptidase M12</fullName>
    </submittedName>
</protein>
<reference evidence="2 3" key="2">
    <citation type="journal article" date="2016" name="Front. Microbiol.">
        <title>When Genome-Based Approach Meets the 'Old but Good': Revealing Genes Involved in the Antibacterial Activity of Pseudomonas sp. P482 against Soft Rot Pathogens.</title>
        <authorList>
            <person name="Krzyzanowska D.M."/>
            <person name="Ossowicki A."/>
            <person name="Rajewska M."/>
            <person name="Maciag T."/>
            <person name="Jablonska M."/>
            <person name="Obuchowski M."/>
            <person name="Heeb S."/>
            <person name="Jafra S."/>
        </authorList>
    </citation>
    <scope>NUCLEOTIDE SEQUENCE [LARGE SCALE GENOMIC DNA]</scope>
    <source>
        <strain evidence="2 3">P482</strain>
    </source>
</reference>
<organism evidence="2 3">
    <name type="scientific">Pseudomonas donghuensis</name>
    <dbReference type="NCBI Taxonomy" id="1163398"/>
    <lineage>
        <taxon>Bacteria</taxon>
        <taxon>Pseudomonadati</taxon>
        <taxon>Pseudomonadota</taxon>
        <taxon>Gammaproteobacteria</taxon>
        <taxon>Pseudomonadales</taxon>
        <taxon>Pseudomonadaceae</taxon>
        <taxon>Pseudomonas</taxon>
    </lineage>
</organism>
<dbReference type="Pfam" id="PF01400">
    <property type="entry name" value="Astacin"/>
    <property type="match status" value="1"/>
</dbReference>
<evidence type="ECO:0000313" key="2">
    <source>
        <dbReference type="EMBL" id="KDO01571.1"/>
    </source>
</evidence>
<evidence type="ECO:0000259" key="1">
    <source>
        <dbReference type="Pfam" id="PF01400"/>
    </source>
</evidence>
<sequence>MSDLIFCRYRHDVDPQLSYEAAIAENPANAPSHSGSRKKRAIYGSTRLWQPGRTLKFSFLGSPSIELKLKILNTGSQWVSQSGANLGIALYHDNYLQADIRIKVDPKALHNESALGTDALLIKTNETMTLNVLPDSENFEPIVLHEFGHVFGATHEHQNPLADIPWNEDELMNVMTKQRGWSEADVRSQFLEKQTEANTFFTTYDRESIMHYQIAQWMTLGDWEVGANKKLSEYDLAFMRRAYPLANTPT</sequence>
<dbReference type="InterPro" id="IPR001506">
    <property type="entry name" value="Peptidase_M12A"/>
</dbReference>
<dbReference type="SUPFAM" id="SSF55486">
    <property type="entry name" value="Metalloproteases ('zincins'), catalytic domain"/>
    <property type="match status" value="1"/>
</dbReference>
<name>A0AAP0SKN8_9PSED</name>
<accession>A0AAP0SKN8</accession>
<dbReference type="KEGG" id="pdw:BV82_0526"/>
<dbReference type="GO" id="GO:0006508">
    <property type="term" value="P:proteolysis"/>
    <property type="evidence" value="ECO:0007669"/>
    <property type="project" value="InterPro"/>
</dbReference>
<evidence type="ECO:0000313" key="3">
    <source>
        <dbReference type="Proteomes" id="UP000027121"/>
    </source>
</evidence>
<dbReference type="AlphaFoldDB" id="A0AAP0SKN8"/>
<dbReference type="Gene3D" id="3.40.390.10">
    <property type="entry name" value="Collagenase (Catalytic Domain)"/>
    <property type="match status" value="1"/>
</dbReference>
<feature type="domain" description="Peptidase M12A" evidence="1">
    <location>
        <begin position="142"/>
        <end position="243"/>
    </location>
</feature>
<dbReference type="GO" id="GO:0004222">
    <property type="term" value="F:metalloendopeptidase activity"/>
    <property type="evidence" value="ECO:0007669"/>
    <property type="project" value="InterPro"/>
</dbReference>
<gene>
    <name evidence="2" type="ORF">BV82_0526</name>
</gene>
<dbReference type="EMBL" id="CP071706">
    <property type="protein sequence ID" value="KDO01571.1"/>
    <property type="molecule type" value="Genomic_DNA"/>
</dbReference>
<dbReference type="GeneID" id="98281916"/>
<dbReference type="Proteomes" id="UP000027121">
    <property type="component" value="Chromosome"/>
</dbReference>
<dbReference type="RefSeq" id="WP_036994073.1">
    <property type="nucleotide sequence ID" value="NZ_CP071706.1"/>
</dbReference>
<dbReference type="InterPro" id="IPR024079">
    <property type="entry name" value="MetalloPept_cat_dom_sf"/>
</dbReference>
<reference evidence="2 3" key="1">
    <citation type="journal article" date="2014" name="Genome Announc.">
        <title>Genome Sequence of Pseudomonas sp. Strain P482, a Tomato Rhizosphere Isolate with Broad-Spectrum Antimicrobial Activity.</title>
        <authorList>
            <person name="Krzyzanowska D.M."/>
            <person name="Ossowicki A."/>
            <person name="Jafra S."/>
        </authorList>
    </citation>
    <scope>NUCLEOTIDE SEQUENCE [LARGE SCALE GENOMIC DNA]</scope>
    <source>
        <strain evidence="2 3">P482</strain>
    </source>
</reference>
<proteinExistence type="predicted"/>